<comment type="caution">
    <text evidence="2">The sequence shown here is derived from an EMBL/GenBank/DDBJ whole genome shotgun (WGS) entry which is preliminary data.</text>
</comment>
<dbReference type="EMBL" id="WHWB01032768">
    <property type="protein sequence ID" value="KAJ7423856.1"/>
    <property type="molecule type" value="Genomic_DNA"/>
</dbReference>
<proteinExistence type="predicted"/>
<organism evidence="2 3">
    <name type="scientific">Willisornis vidua</name>
    <name type="common">Xingu scale-backed antbird</name>
    <dbReference type="NCBI Taxonomy" id="1566151"/>
    <lineage>
        <taxon>Eukaryota</taxon>
        <taxon>Metazoa</taxon>
        <taxon>Chordata</taxon>
        <taxon>Craniata</taxon>
        <taxon>Vertebrata</taxon>
        <taxon>Euteleostomi</taxon>
        <taxon>Archelosauria</taxon>
        <taxon>Archosauria</taxon>
        <taxon>Dinosauria</taxon>
        <taxon>Saurischia</taxon>
        <taxon>Theropoda</taxon>
        <taxon>Coelurosauria</taxon>
        <taxon>Aves</taxon>
        <taxon>Neognathae</taxon>
        <taxon>Neoaves</taxon>
        <taxon>Telluraves</taxon>
        <taxon>Australaves</taxon>
        <taxon>Passeriformes</taxon>
        <taxon>Thamnophilidae</taxon>
        <taxon>Willisornis</taxon>
    </lineage>
</organism>
<sequence>MHIPEYSQIVSPLYLVTCKKNEFQQAFKQIRQEIAHAVTLGPLRTGPDVKNAFYSALETMILPGASHKQCLVRPGANHLHSGVEATEDLKPATTPTEKELLSSL</sequence>
<evidence type="ECO:0000256" key="1">
    <source>
        <dbReference type="SAM" id="MobiDB-lite"/>
    </source>
</evidence>
<accession>A0ABQ9DJY5</accession>
<gene>
    <name evidence="2" type="ORF">WISP_31687</name>
</gene>
<reference evidence="2" key="1">
    <citation type="submission" date="2019-10" db="EMBL/GenBank/DDBJ databases">
        <authorList>
            <person name="Soares A.E.R."/>
            <person name="Aleixo A."/>
            <person name="Schneider P."/>
            <person name="Miyaki C.Y."/>
            <person name="Schneider M.P."/>
            <person name="Mello C."/>
            <person name="Vasconcelos A.T.R."/>
        </authorList>
    </citation>
    <scope>NUCLEOTIDE SEQUENCE</scope>
    <source>
        <tissue evidence="2">Muscle</tissue>
    </source>
</reference>
<name>A0ABQ9DJY5_9PASS</name>
<evidence type="ECO:0000313" key="2">
    <source>
        <dbReference type="EMBL" id="KAJ7423856.1"/>
    </source>
</evidence>
<dbReference type="Proteomes" id="UP001145742">
    <property type="component" value="Unassembled WGS sequence"/>
</dbReference>
<evidence type="ECO:0000313" key="3">
    <source>
        <dbReference type="Proteomes" id="UP001145742"/>
    </source>
</evidence>
<protein>
    <submittedName>
        <fullName evidence="2">Uncharacterized protein</fullName>
    </submittedName>
</protein>
<keyword evidence="3" id="KW-1185">Reference proteome</keyword>
<feature type="region of interest" description="Disordered" evidence="1">
    <location>
        <begin position="82"/>
        <end position="104"/>
    </location>
</feature>